<evidence type="ECO:0000256" key="6">
    <source>
        <dbReference type="ARBA" id="ARBA00022807"/>
    </source>
</evidence>
<dbReference type="CDD" id="cd02257">
    <property type="entry name" value="Peptidase_C19"/>
    <property type="match status" value="1"/>
</dbReference>
<keyword evidence="10" id="KW-1185">Reference proteome</keyword>
<protein>
    <recommendedName>
        <fullName evidence="2">ubiquitinyl hydrolase 1</fullName>
        <ecNumber evidence="2">3.4.19.12</ecNumber>
    </recommendedName>
</protein>
<dbReference type="GO" id="GO:0005634">
    <property type="term" value="C:nucleus"/>
    <property type="evidence" value="ECO:0007669"/>
    <property type="project" value="TreeGrafter"/>
</dbReference>
<feature type="region of interest" description="Disordered" evidence="7">
    <location>
        <begin position="1"/>
        <end position="29"/>
    </location>
</feature>
<name>A0A9P5MPI9_9AGAM</name>
<evidence type="ECO:0000256" key="5">
    <source>
        <dbReference type="ARBA" id="ARBA00022801"/>
    </source>
</evidence>
<dbReference type="InterPro" id="IPR001394">
    <property type="entry name" value="Peptidase_C19_UCH"/>
</dbReference>
<evidence type="ECO:0000313" key="10">
    <source>
        <dbReference type="Proteomes" id="UP000759537"/>
    </source>
</evidence>
<dbReference type="PANTHER" id="PTHR24006">
    <property type="entry name" value="UBIQUITIN CARBOXYL-TERMINAL HYDROLASE"/>
    <property type="match status" value="1"/>
</dbReference>
<dbReference type="OrthoDB" id="429671at2759"/>
<dbReference type="PANTHER" id="PTHR24006:SF687">
    <property type="entry name" value="UBIQUITIN CARBOXYL-TERMINAL HYDROLASE 10"/>
    <property type="match status" value="1"/>
</dbReference>
<comment type="caution">
    <text evidence="9">The sequence shown here is derived from an EMBL/GenBank/DDBJ whole genome shotgun (WGS) entry which is preliminary data.</text>
</comment>
<feature type="domain" description="USP" evidence="8">
    <location>
        <begin position="93"/>
        <end position="477"/>
    </location>
</feature>
<dbReference type="EC" id="3.4.19.12" evidence="2"/>
<dbReference type="EMBL" id="WHVB01000023">
    <property type="protein sequence ID" value="KAF8471459.1"/>
    <property type="molecule type" value="Genomic_DNA"/>
</dbReference>
<evidence type="ECO:0000256" key="1">
    <source>
        <dbReference type="ARBA" id="ARBA00000707"/>
    </source>
</evidence>
<dbReference type="InterPro" id="IPR038765">
    <property type="entry name" value="Papain-like_cys_pep_sf"/>
</dbReference>
<evidence type="ECO:0000256" key="7">
    <source>
        <dbReference type="SAM" id="MobiDB-lite"/>
    </source>
</evidence>
<evidence type="ECO:0000259" key="8">
    <source>
        <dbReference type="PROSITE" id="PS50235"/>
    </source>
</evidence>
<dbReference type="SUPFAM" id="SSF54001">
    <property type="entry name" value="Cysteine proteinases"/>
    <property type="match status" value="1"/>
</dbReference>
<dbReference type="GO" id="GO:0004843">
    <property type="term" value="F:cysteine-type deubiquitinase activity"/>
    <property type="evidence" value="ECO:0007669"/>
    <property type="project" value="UniProtKB-EC"/>
</dbReference>
<accession>A0A9P5MPI9</accession>
<keyword evidence="4" id="KW-0833">Ubl conjugation pathway</keyword>
<dbReference type="PROSITE" id="PS00973">
    <property type="entry name" value="USP_2"/>
    <property type="match status" value="1"/>
</dbReference>
<dbReference type="PROSITE" id="PS50235">
    <property type="entry name" value="USP_3"/>
    <property type="match status" value="1"/>
</dbReference>
<dbReference type="InterPro" id="IPR018200">
    <property type="entry name" value="USP_CS"/>
</dbReference>
<dbReference type="GO" id="GO:0006508">
    <property type="term" value="P:proteolysis"/>
    <property type="evidence" value="ECO:0007669"/>
    <property type="project" value="UniProtKB-KW"/>
</dbReference>
<keyword evidence="6" id="KW-0788">Thiol protease</keyword>
<keyword evidence="5" id="KW-0378">Hydrolase</keyword>
<feature type="compositionally biased region" description="Pro residues" evidence="7">
    <location>
        <begin position="14"/>
        <end position="24"/>
    </location>
</feature>
<dbReference type="Pfam" id="PF00443">
    <property type="entry name" value="UCH"/>
    <property type="match status" value="1"/>
</dbReference>
<evidence type="ECO:0000256" key="2">
    <source>
        <dbReference type="ARBA" id="ARBA00012759"/>
    </source>
</evidence>
<evidence type="ECO:0000313" key="9">
    <source>
        <dbReference type="EMBL" id="KAF8471459.1"/>
    </source>
</evidence>
<dbReference type="InterPro" id="IPR028889">
    <property type="entry name" value="USP"/>
</dbReference>
<feature type="non-terminal residue" evidence="9">
    <location>
        <position position="1"/>
    </location>
</feature>
<dbReference type="Proteomes" id="UP000759537">
    <property type="component" value="Unassembled WGS sequence"/>
</dbReference>
<keyword evidence="3" id="KW-0645">Protease</keyword>
<proteinExistence type="predicted"/>
<gene>
    <name evidence="9" type="ORF">DFH94DRAFT_637211</name>
</gene>
<evidence type="ECO:0000256" key="4">
    <source>
        <dbReference type="ARBA" id="ARBA00022786"/>
    </source>
</evidence>
<reference evidence="9" key="2">
    <citation type="journal article" date="2020" name="Nat. Commun.">
        <title>Large-scale genome sequencing of mycorrhizal fungi provides insights into the early evolution of symbiotic traits.</title>
        <authorList>
            <person name="Miyauchi S."/>
            <person name="Kiss E."/>
            <person name="Kuo A."/>
            <person name="Drula E."/>
            <person name="Kohler A."/>
            <person name="Sanchez-Garcia M."/>
            <person name="Morin E."/>
            <person name="Andreopoulos B."/>
            <person name="Barry K.W."/>
            <person name="Bonito G."/>
            <person name="Buee M."/>
            <person name="Carver A."/>
            <person name="Chen C."/>
            <person name="Cichocki N."/>
            <person name="Clum A."/>
            <person name="Culley D."/>
            <person name="Crous P.W."/>
            <person name="Fauchery L."/>
            <person name="Girlanda M."/>
            <person name="Hayes R.D."/>
            <person name="Keri Z."/>
            <person name="LaButti K."/>
            <person name="Lipzen A."/>
            <person name="Lombard V."/>
            <person name="Magnuson J."/>
            <person name="Maillard F."/>
            <person name="Murat C."/>
            <person name="Nolan M."/>
            <person name="Ohm R.A."/>
            <person name="Pangilinan J."/>
            <person name="Pereira M.F."/>
            <person name="Perotto S."/>
            <person name="Peter M."/>
            <person name="Pfister S."/>
            <person name="Riley R."/>
            <person name="Sitrit Y."/>
            <person name="Stielow J.B."/>
            <person name="Szollosi G."/>
            <person name="Zifcakova L."/>
            <person name="Stursova M."/>
            <person name="Spatafora J.W."/>
            <person name="Tedersoo L."/>
            <person name="Vaario L.M."/>
            <person name="Yamada A."/>
            <person name="Yan M."/>
            <person name="Wang P."/>
            <person name="Xu J."/>
            <person name="Bruns T."/>
            <person name="Baldrian P."/>
            <person name="Vilgalys R."/>
            <person name="Dunand C."/>
            <person name="Henrissat B."/>
            <person name="Grigoriev I.V."/>
            <person name="Hibbett D."/>
            <person name="Nagy L.G."/>
            <person name="Martin F.M."/>
        </authorList>
    </citation>
    <scope>NUCLEOTIDE SEQUENCE</scope>
    <source>
        <strain evidence="9">Prilba</strain>
    </source>
</reference>
<dbReference type="AlphaFoldDB" id="A0A9P5MPI9"/>
<organism evidence="9 10">
    <name type="scientific">Russula ochroleuca</name>
    <dbReference type="NCBI Taxonomy" id="152965"/>
    <lineage>
        <taxon>Eukaryota</taxon>
        <taxon>Fungi</taxon>
        <taxon>Dikarya</taxon>
        <taxon>Basidiomycota</taxon>
        <taxon>Agaricomycotina</taxon>
        <taxon>Agaricomycetes</taxon>
        <taxon>Russulales</taxon>
        <taxon>Russulaceae</taxon>
        <taxon>Russula</taxon>
    </lineage>
</organism>
<dbReference type="GO" id="GO:0005829">
    <property type="term" value="C:cytosol"/>
    <property type="evidence" value="ECO:0007669"/>
    <property type="project" value="TreeGrafter"/>
</dbReference>
<sequence length="482" mass="52703">PLADISETLSTVPIPVPAPTPRSPPVLNESFAPYDASSACISKSSLPISSASFSDPESPLPPHVPLLPNAEPLSLIGSTSPKGPSDNATLPCLSARKLVNGKMCPATAVLQLLVYCPPFLGLFRELSRLVGQRDGRETGGVATPLMDATVKFLDDFAYKEKTSLTQQSLQQVTKGKAREDEKENEEDDGMGPFITKYVYDAMEEKRQVINGRQEQDAAVFLGLYLKVLDEEFVALHTYMGTHKPASTLKVEQLEEETLSPRLTEVGERDCTASSIKSPISRIFDGGSRSTVRVPNQSDTITVKDWRLLQLNIQPDSVHTVEDALAHISQPQPAEVGQLSSSEVRGQVQIEALPPVLVLHLQRFRYDSTADGIVKISKPVRFASELKIPLEIMAPAVGKSAEPAHYKLHGVLYHHGDSDCSGHYTFDVLHPNGESSSREAWLHVDEAVSTVRHEDVFGGHENERVDDCCAYMLFYCCTAPACT</sequence>
<feature type="region of interest" description="Disordered" evidence="7">
    <location>
        <begin position="168"/>
        <end position="189"/>
    </location>
</feature>
<dbReference type="GO" id="GO:0016579">
    <property type="term" value="P:protein deubiquitination"/>
    <property type="evidence" value="ECO:0007669"/>
    <property type="project" value="InterPro"/>
</dbReference>
<evidence type="ECO:0000256" key="3">
    <source>
        <dbReference type="ARBA" id="ARBA00022670"/>
    </source>
</evidence>
<dbReference type="Gene3D" id="3.90.70.10">
    <property type="entry name" value="Cysteine proteinases"/>
    <property type="match status" value="1"/>
</dbReference>
<reference evidence="9" key="1">
    <citation type="submission" date="2019-10" db="EMBL/GenBank/DDBJ databases">
        <authorList>
            <consortium name="DOE Joint Genome Institute"/>
            <person name="Kuo A."/>
            <person name="Miyauchi S."/>
            <person name="Kiss E."/>
            <person name="Drula E."/>
            <person name="Kohler A."/>
            <person name="Sanchez-Garcia M."/>
            <person name="Andreopoulos B."/>
            <person name="Barry K.W."/>
            <person name="Bonito G."/>
            <person name="Buee M."/>
            <person name="Carver A."/>
            <person name="Chen C."/>
            <person name="Cichocki N."/>
            <person name="Clum A."/>
            <person name="Culley D."/>
            <person name="Crous P.W."/>
            <person name="Fauchery L."/>
            <person name="Girlanda M."/>
            <person name="Hayes R."/>
            <person name="Keri Z."/>
            <person name="LaButti K."/>
            <person name="Lipzen A."/>
            <person name="Lombard V."/>
            <person name="Magnuson J."/>
            <person name="Maillard F."/>
            <person name="Morin E."/>
            <person name="Murat C."/>
            <person name="Nolan M."/>
            <person name="Ohm R."/>
            <person name="Pangilinan J."/>
            <person name="Pereira M."/>
            <person name="Perotto S."/>
            <person name="Peter M."/>
            <person name="Riley R."/>
            <person name="Sitrit Y."/>
            <person name="Stielow B."/>
            <person name="Szollosi G."/>
            <person name="Zifcakova L."/>
            <person name="Stursova M."/>
            <person name="Spatafora J.W."/>
            <person name="Tedersoo L."/>
            <person name="Vaario L.-M."/>
            <person name="Yamada A."/>
            <person name="Yan M."/>
            <person name="Wang P."/>
            <person name="Xu J."/>
            <person name="Bruns T."/>
            <person name="Baldrian P."/>
            <person name="Vilgalys R."/>
            <person name="Henrissat B."/>
            <person name="Grigoriev I.V."/>
            <person name="Hibbett D."/>
            <person name="Nagy L.G."/>
            <person name="Martin F.M."/>
        </authorList>
    </citation>
    <scope>NUCLEOTIDE SEQUENCE</scope>
    <source>
        <strain evidence="9">Prilba</strain>
    </source>
</reference>
<comment type="catalytic activity">
    <reaction evidence="1">
        <text>Thiol-dependent hydrolysis of ester, thioester, amide, peptide and isopeptide bonds formed by the C-terminal Gly of ubiquitin (a 76-residue protein attached to proteins as an intracellular targeting signal).</text>
        <dbReference type="EC" id="3.4.19.12"/>
    </reaction>
</comment>
<dbReference type="InterPro" id="IPR050164">
    <property type="entry name" value="Peptidase_C19"/>
</dbReference>